<gene>
    <name evidence="1" type="ORF">METZ01_LOCUS431683</name>
</gene>
<sequence>MKSYICWLLRSTESALRGRSCPTFIDVSGRARASLFFRSNLQGMRRFSINSEVVGIFSCILFVWPCLSVAATGKAIGDAGVLVIEATPVGEATPDGISVVYHRTGTDEDRVEVKGLSVFTTEAASESINVYTADPAENNMPAIMGRWVAEADGFWFKPRFSFQSG</sequence>
<dbReference type="EMBL" id="UINC01173303">
    <property type="protein sequence ID" value="SVD78829.1"/>
    <property type="molecule type" value="Genomic_DNA"/>
</dbReference>
<protein>
    <submittedName>
        <fullName evidence="1">Uncharacterized protein</fullName>
    </submittedName>
</protein>
<organism evidence="1">
    <name type="scientific">marine metagenome</name>
    <dbReference type="NCBI Taxonomy" id="408172"/>
    <lineage>
        <taxon>unclassified sequences</taxon>
        <taxon>metagenomes</taxon>
        <taxon>ecological metagenomes</taxon>
    </lineage>
</organism>
<proteinExistence type="predicted"/>
<name>A0A382Y723_9ZZZZ</name>
<feature type="non-terminal residue" evidence="1">
    <location>
        <position position="165"/>
    </location>
</feature>
<accession>A0A382Y723</accession>
<dbReference type="AlphaFoldDB" id="A0A382Y723"/>
<evidence type="ECO:0000313" key="1">
    <source>
        <dbReference type="EMBL" id="SVD78829.1"/>
    </source>
</evidence>
<reference evidence="1" key="1">
    <citation type="submission" date="2018-05" db="EMBL/GenBank/DDBJ databases">
        <authorList>
            <person name="Lanie J.A."/>
            <person name="Ng W.-L."/>
            <person name="Kazmierczak K.M."/>
            <person name="Andrzejewski T.M."/>
            <person name="Davidsen T.M."/>
            <person name="Wayne K.J."/>
            <person name="Tettelin H."/>
            <person name="Glass J.I."/>
            <person name="Rusch D."/>
            <person name="Podicherti R."/>
            <person name="Tsui H.-C.T."/>
            <person name="Winkler M.E."/>
        </authorList>
    </citation>
    <scope>NUCLEOTIDE SEQUENCE</scope>
</reference>